<sequence>MILKSLGSKQKKNQDVALQTEPECIEMKDVSTSTTDMFDCGDVTKSASENYGRILFLVKNFVRSYLLDTVLFICDETVKMIFWQISVPYLRFIYHLN</sequence>
<accession>A0A4Y2LXI0</accession>
<keyword evidence="2" id="KW-1185">Reference proteome</keyword>
<protein>
    <submittedName>
        <fullName evidence="1">Uncharacterized protein</fullName>
    </submittedName>
</protein>
<gene>
    <name evidence="1" type="ORF">AVEN_106902_1</name>
</gene>
<reference evidence="1 2" key="1">
    <citation type="journal article" date="2019" name="Sci. Rep.">
        <title>Orb-weaving spider Araneus ventricosus genome elucidates the spidroin gene catalogue.</title>
        <authorList>
            <person name="Kono N."/>
            <person name="Nakamura H."/>
            <person name="Ohtoshi R."/>
            <person name="Moran D.A.P."/>
            <person name="Shinohara A."/>
            <person name="Yoshida Y."/>
            <person name="Fujiwara M."/>
            <person name="Mori M."/>
            <person name="Tomita M."/>
            <person name="Arakawa K."/>
        </authorList>
    </citation>
    <scope>NUCLEOTIDE SEQUENCE [LARGE SCALE GENOMIC DNA]</scope>
</reference>
<comment type="caution">
    <text evidence="1">The sequence shown here is derived from an EMBL/GenBank/DDBJ whole genome shotgun (WGS) entry which is preliminary data.</text>
</comment>
<dbReference type="EMBL" id="BGPR01006497">
    <property type="protein sequence ID" value="GBN19491.1"/>
    <property type="molecule type" value="Genomic_DNA"/>
</dbReference>
<dbReference type="AlphaFoldDB" id="A0A4Y2LXI0"/>
<dbReference type="Proteomes" id="UP000499080">
    <property type="component" value="Unassembled WGS sequence"/>
</dbReference>
<name>A0A4Y2LXI0_ARAVE</name>
<evidence type="ECO:0000313" key="1">
    <source>
        <dbReference type="EMBL" id="GBN19491.1"/>
    </source>
</evidence>
<evidence type="ECO:0000313" key="2">
    <source>
        <dbReference type="Proteomes" id="UP000499080"/>
    </source>
</evidence>
<organism evidence="1 2">
    <name type="scientific">Araneus ventricosus</name>
    <name type="common">Orbweaver spider</name>
    <name type="synonym">Epeira ventricosa</name>
    <dbReference type="NCBI Taxonomy" id="182803"/>
    <lineage>
        <taxon>Eukaryota</taxon>
        <taxon>Metazoa</taxon>
        <taxon>Ecdysozoa</taxon>
        <taxon>Arthropoda</taxon>
        <taxon>Chelicerata</taxon>
        <taxon>Arachnida</taxon>
        <taxon>Araneae</taxon>
        <taxon>Araneomorphae</taxon>
        <taxon>Entelegynae</taxon>
        <taxon>Araneoidea</taxon>
        <taxon>Araneidae</taxon>
        <taxon>Araneus</taxon>
    </lineage>
</organism>
<proteinExistence type="predicted"/>